<dbReference type="AlphaFoldDB" id="A0A9P4U4H1"/>
<evidence type="ECO:0000313" key="3">
    <source>
        <dbReference type="Proteomes" id="UP000800235"/>
    </source>
</evidence>
<feature type="chain" id="PRO_5040494068" description="Secreted protein" evidence="1">
    <location>
        <begin position="37"/>
        <end position="73"/>
    </location>
</feature>
<evidence type="ECO:0000313" key="2">
    <source>
        <dbReference type="EMBL" id="KAF2436985.1"/>
    </source>
</evidence>
<reference evidence="2" key="1">
    <citation type="journal article" date="2020" name="Stud. Mycol.">
        <title>101 Dothideomycetes genomes: a test case for predicting lifestyles and emergence of pathogens.</title>
        <authorList>
            <person name="Haridas S."/>
            <person name="Albert R."/>
            <person name="Binder M."/>
            <person name="Bloem J."/>
            <person name="Labutti K."/>
            <person name="Salamov A."/>
            <person name="Andreopoulos B."/>
            <person name="Baker S."/>
            <person name="Barry K."/>
            <person name="Bills G."/>
            <person name="Bluhm B."/>
            <person name="Cannon C."/>
            <person name="Castanera R."/>
            <person name="Culley D."/>
            <person name="Daum C."/>
            <person name="Ezra D."/>
            <person name="Gonzalez J."/>
            <person name="Henrissat B."/>
            <person name="Kuo A."/>
            <person name="Liang C."/>
            <person name="Lipzen A."/>
            <person name="Lutzoni F."/>
            <person name="Magnuson J."/>
            <person name="Mondo S."/>
            <person name="Nolan M."/>
            <person name="Ohm R."/>
            <person name="Pangilinan J."/>
            <person name="Park H.-J."/>
            <person name="Ramirez L."/>
            <person name="Alfaro M."/>
            <person name="Sun H."/>
            <person name="Tritt A."/>
            <person name="Yoshinaga Y."/>
            <person name="Zwiers L.-H."/>
            <person name="Turgeon B."/>
            <person name="Goodwin S."/>
            <person name="Spatafora J."/>
            <person name="Crous P."/>
            <person name="Grigoriev I."/>
        </authorList>
    </citation>
    <scope>NUCLEOTIDE SEQUENCE</scope>
    <source>
        <strain evidence="2">CBS 130266</strain>
    </source>
</reference>
<feature type="signal peptide" evidence="1">
    <location>
        <begin position="1"/>
        <end position="36"/>
    </location>
</feature>
<accession>A0A9P4U4H1</accession>
<keyword evidence="1" id="KW-0732">Signal</keyword>
<dbReference type="Proteomes" id="UP000800235">
    <property type="component" value="Unassembled WGS sequence"/>
</dbReference>
<dbReference type="EMBL" id="MU007009">
    <property type="protein sequence ID" value="KAF2436985.1"/>
    <property type="molecule type" value="Genomic_DNA"/>
</dbReference>
<protein>
    <recommendedName>
        <fullName evidence="4">Secreted protein</fullName>
    </recommendedName>
</protein>
<sequence length="73" mass="8588">MLQCYAIIQMESSDQWTCSQFIFFLLIVVHLQETQAFCTRDQTSFPFFWRPYLCSLAPSTRVELNSSVEKIRG</sequence>
<proteinExistence type="predicted"/>
<name>A0A9P4U4H1_9PEZI</name>
<organism evidence="2 3">
    <name type="scientific">Tothia fuscella</name>
    <dbReference type="NCBI Taxonomy" id="1048955"/>
    <lineage>
        <taxon>Eukaryota</taxon>
        <taxon>Fungi</taxon>
        <taxon>Dikarya</taxon>
        <taxon>Ascomycota</taxon>
        <taxon>Pezizomycotina</taxon>
        <taxon>Dothideomycetes</taxon>
        <taxon>Pleosporomycetidae</taxon>
        <taxon>Venturiales</taxon>
        <taxon>Cylindrosympodiaceae</taxon>
        <taxon>Tothia</taxon>
    </lineage>
</organism>
<keyword evidence="3" id="KW-1185">Reference proteome</keyword>
<gene>
    <name evidence="2" type="ORF">EJ08DRAFT_8736</name>
</gene>
<evidence type="ECO:0008006" key="4">
    <source>
        <dbReference type="Google" id="ProtNLM"/>
    </source>
</evidence>
<comment type="caution">
    <text evidence="2">The sequence shown here is derived from an EMBL/GenBank/DDBJ whole genome shotgun (WGS) entry which is preliminary data.</text>
</comment>
<evidence type="ECO:0000256" key="1">
    <source>
        <dbReference type="SAM" id="SignalP"/>
    </source>
</evidence>